<keyword evidence="2" id="KW-0812">Transmembrane</keyword>
<keyword evidence="4" id="KW-1185">Reference proteome</keyword>
<evidence type="ECO:0000313" key="4">
    <source>
        <dbReference type="Proteomes" id="UP000237381"/>
    </source>
</evidence>
<comment type="caution">
    <text evidence="3">The sequence shown here is derived from an EMBL/GenBank/DDBJ whole genome shotgun (WGS) entry which is preliminary data.</text>
</comment>
<dbReference type="AlphaFoldDB" id="A0A2S4LXS9"/>
<accession>A0A2S4LXS9</accession>
<reference evidence="3 4" key="1">
    <citation type="submission" date="2018-01" db="EMBL/GenBank/DDBJ databases">
        <title>Genomic Encyclopedia of Type Strains, Phase III (KMG-III): the genomes of soil and plant-associated and newly described type strains.</title>
        <authorList>
            <person name="Whitman W."/>
        </authorList>
    </citation>
    <scope>NUCLEOTIDE SEQUENCE [LARGE SCALE GENOMIC DNA]</scope>
    <source>
        <strain evidence="3 4">JCM 18070</strain>
    </source>
</reference>
<feature type="compositionally biased region" description="Basic and acidic residues" evidence="1">
    <location>
        <begin position="169"/>
        <end position="191"/>
    </location>
</feature>
<dbReference type="RefSeq" id="WP_103706940.1">
    <property type="nucleotide sequence ID" value="NZ_PQGA01000019.1"/>
</dbReference>
<keyword evidence="2" id="KW-0472">Membrane</keyword>
<protein>
    <submittedName>
        <fullName evidence="3">Tfp pilus assembly protein PilN</fullName>
    </submittedName>
</protein>
<sequence>MKTATIVNAWEGFNLLPWRLAAVRRLRRRRALEWLSALLIGGALGCLAAGWQTFERSRADVRREAIEQQLAQLGAPLAEARRLAREANERAAALREAQLKAKPLTHLFALIEALARVRTDGVVLDQLIQHADETELQASATDEAAAGAWLERLHTLRDIEAVNVREMKRETRKEATKETTRETTRETRSETQGRQMHGVPIHVAARLVWKGAAANVPKQAGAVRGVGAKEAK</sequence>
<keyword evidence="2" id="KW-1133">Transmembrane helix</keyword>
<gene>
    <name evidence="3" type="ORF">B0G62_11964</name>
</gene>
<evidence type="ECO:0000313" key="3">
    <source>
        <dbReference type="EMBL" id="POR47257.1"/>
    </source>
</evidence>
<dbReference type="Proteomes" id="UP000237381">
    <property type="component" value="Unassembled WGS sequence"/>
</dbReference>
<dbReference type="EMBL" id="PQGA01000019">
    <property type="protein sequence ID" value="POR47257.1"/>
    <property type="molecule type" value="Genomic_DNA"/>
</dbReference>
<feature type="region of interest" description="Disordered" evidence="1">
    <location>
        <begin position="169"/>
        <end position="197"/>
    </location>
</feature>
<name>A0A2S4LXS9_9BURK</name>
<proteinExistence type="predicted"/>
<evidence type="ECO:0000256" key="2">
    <source>
        <dbReference type="SAM" id="Phobius"/>
    </source>
</evidence>
<evidence type="ECO:0000256" key="1">
    <source>
        <dbReference type="SAM" id="MobiDB-lite"/>
    </source>
</evidence>
<feature type="transmembrane region" description="Helical" evidence="2">
    <location>
        <begin position="34"/>
        <end position="54"/>
    </location>
</feature>
<organism evidence="3 4">
    <name type="scientific">Paraburkholderia eburnea</name>
    <dbReference type="NCBI Taxonomy" id="1189126"/>
    <lineage>
        <taxon>Bacteria</taxon>
        <taxon>Pseudomonadati</taxon>
        <taxon>Pseudomonadota</taxon>
        <taxon>Betaproteobacteria</taxon>
        <taxon>Burkholderiales</taxon>
        <taxon>Burkholderiaceae</taxon>
        <taxon>Paraburkholderia</taxon>
    </lineage>
</organism>
<dbReference type="OrthoDB" id="9001383at2"/>